<dbReference type="AlphaFoldDB" id="A0A1S0TJT2"/>
<accession>A0A1S0TJT2</accession>
<gene>
    <name evidence="2" type="ORF">LOAG_13562</name>
</gene>
<proteinExistence type="predicted"/>
<organism evidence="2">
    <name type="scientific">Loa loa</name>
    <name type="common">Eye worm</name>
    <name type="synonym">Filaria loa</name>
    <dbReference type="NCBI Taxonomy" id="7209"/>
    <lineage>
        <taxon>Eukaryota</taxon>
        <taxon>Metazoa</taxon>
        <taxon>Ecdysozoa</taxon>
        <taxon>Nematoda</taxon>
        <taxon>Chromadorea</taxon>
        <taxon>Rhabditida</taxon>
        <taxon>Spirurina</taxon>
        <taxon>Spiruromorpha</taxon>
        <taxon>Filarioidea</taxon>
        <taxon>Onchocercidae</taxon>
        <taxon>Loa</taxon>
    </lineage>
</organism>
<dbReference type="InParanoid" id="A0A1S0TJT2"/>
<protein>
    <submittedName>
        <fullName evidence="2">Uncharacterized protein</fullName>
    </submittedName>
</protein>
<name>A0A1S0TJT2_LOALO</name>
<dbReference type="GeneID" id="9951034"/>
<evidence type="ECO:0000313" key="2">
    <source>
        <dbReference type="EMBL" id="EFO14952.1"/>
    </source>
</evidence>
<dbReference type="KEGG" id="loa:LOAG_13562"/>
<dbReference type="CTD" id="9951034"/>
<feature type="region of interest" description="Disordered" evidence="1">
    <location>
        <begin position="101"/>
        <end position="143"/>
    </location>
</feature>
<dbReference type="RefSeq" id="XP_003149117.1">
    <property type="nucleotide sequence ID" value="XM_003149069.1"/>
</dbReference>
<reference evidence="2" key="1">
    <citation type="submission" date="2012-04" db="EMBL/GenBank/DDBJ databases">
        <title>The Genome Sequence of Loa loa.</title>
        <authorList>
            <consortium name="The Broad Institute Genome Sequencing Platform"/>
            <consortium name="Broad Institute Genome Sequencing Center for Infectious Disease"/>
            <person name="Nutman T.B."/>
            <person name="Fink D.L."/>
            <person name="Russ C."/>
            <person name="Young S."/>
            <person name="Zeng Q."/>
            <person name="Gargeya S."/>
            <person name="Alvarado L."/>
            <person name="Berlin A."/>
            <person name="Chapman S.B."/>
            <person name="Chen Z."/>
            <person name="Freedman E."/>
            <person name="Gellesch M."/>
            <person name="Goldberg J."/>
            <person name="Griggs A."/>
            <person name="Gujja S."/>
            <person name="Heilman E.R."/>
            <person name="Heiman D."/>
            <person name="Howarth C."/>
            <person name="Mehta T."/>
            <person name="Neiman D."/>
            <person name="Pearson M."/>
            <person name="Roberts A."/>
            <person name="Saif S."/>
            <person name="Shea T."/>
            <person name="Shenoy N."/>
            <person name="Sisk P."/>
            <person name="Stolte C."/>
            <person name="Sykes S."/>
            <person name="White J."/>
            <person name="Yandava C."/>
            <person name="Haas B."/>
            <person name="Henn M.R."/>
            <person name="Nusbaum C."/>
            <person name="Birren B."/>
        </authorList>
    </citation>
    <scope>NUCLEOTIDE SEQUENCE [LARGE SCALE GENOMIC DNA]</scope>
</reference>
<sequence>MKKYGDTTLSQVYFTTTSSRSEKIVSGKQRSKIQERLLRQLQLVENLEHTNLQVIIEKNLPKHILIKVHEQRLKDKFWSLKPSVMAQEQRMRMTQCFHCKGSGPQKSALCNRRDTNASRMNKTSKEKVEPMCTTDSMADQRDL</sequence>
<dbReference type="EMBL" id="JH713155">
    <property type="protein sequence ID" value="EFO14952.1"/>
    <property type="molecule type" value="Genomic_DNA"/>
</dbReference>
<evidence type="ECO:0000256" key="1">
    <source>
        <dbReference type="SAM" id="MobiDB-lite"/>
    </source>
</evidence>